<evidence type="ECO:0000256" key="1">
    <source>
        <dbReference type="ARBA" id="ARBA00004141"/>
    </source>
</evidence>
<dbReference type="GO" id="GO:2001234">
    <property type="term" value="P:negative regulation of apoptotic signaling pathway"/>
    <property type="evidence" value="ECO:0007669"/>
    <property type="project" value="TreeGrafter"/>
</dbReference>
<dbReference type="Pfam" id="PF01027">
    <property type="entry name" value="Bax1-I"/>
    <property type="match status" value="1"/>
</dbReference>
<evidence type="ECO:0000313" key="7">
    <source>
        <dbReference type="Proteomes" id="UP000054244"/>
    </source>
</evidence>
<dbReference type="Proteomes" id="UP000054244">
    <property type="component" value="Unassembled WGS sequence"/>
</dbReference>
<evidence type="ECO:0000256" key="2">
    <source>
        <dbReference type="ARBA" id="ARBA00022692"/>
    </source>
</evidence>
<keyword evidence="7" id="KW-1185">Reference proteome</keyword>
<organism evidence="6 7">
    <name type="scientific">Apaloderma vittatum</name>
    <name type="common">Bar-tailed trogon</name>
    <dbReference type="NCBI Taxonomy" id="57397"/>
    <lineage>
        <taxon>Eukaryota</taxon>
        <taxon>Metazoa</taxon>
        <taxon>Chordata</taxon>
        <taxon>Craniata</taxon>
        <taxon>Vertebrata</taxon>
        <taxon>Euteleostomi</taxon>
        <taxon>Archelosauria</taxon>
        <taxon>Archosauria</taxon>
        <taxon>Dinosauria</taxon>
        <taxon>Saurischia</taxon>
        <taxon>Theropoda</taxon>
        <taxon>Coelurosauria</taxon>
        <taxon>Aves</taxon>
        <taxon>Neognathae</taxon>
        <taxon>Neoaves</taxon>
        <taxon>Telluraves</taxon>
        <taxon>Coraciimorphae</taxon>
        <taxon>Trogoniformes</taxon>
        <taxon>Trogonidae</taxon>
        <taxon>Apaloderma</taxon>
    </lineage>
</organism>
<keyword evidence="4 5" id="KW-0472">Membrane</keyword>
<comment type="caution">
    <text evidence="5">Lacks conserved residue(s) required for the propagation of feature annotation.</text>
</comment>
<gene>
    <name evidence="6" type="ORF">N311_07676</name>
</gene>
<dbReference type="GO" id="GO:0005794">
    <property type="term" value="C:Golgi apparatus"/>
    <property type="evidence" value="ECO:0007669"/>
    <property type="project" value="TreeGrafter"/>
</dbReference>
<feature type="transmembrane region" description="Helical" evidence="5">
    <location>
        <begin position="12"/>
        <end position="30"/>
    </location>
</feature>
<evidence type="ECO:0000256" key="5">
    <source>
        <dbReference type="RuleBase" id="RU004379"/>
    </source>
</evidence>
<evidence type="ECO:0000256" key="4">
    <source>
        <dbReference type="ARBA" id="ARBA00023136"/>
    </source>
</evidence>
<keyword evidence="3 5" id="KW-1133">Transmembrane helix</keyword>
<feature type="non-terminal residue" evidence="6">
    <location>
        <position position="104"/>
    </location>
</feature>
<comment type="subcellular location">
    <subcellularLocation>
        <location evidence="1">Membrane</location>
        <topology evidence="1">Multi-pass membrane protein</topology>
    </subcellularLocation>
</comment>
<name>A0A091NMB2_APAVI</name>
<dbReference type="GO" id="GO:0016020">
    <property type="term" value="C:membrane"/>
    <property type="evidence" value="ECO:0007669"/>
    <property type="project" value="UniProtKB-SubCell"/>
</dbReference>
<protein>
    <submittedName>
        <fullName evidence="6">Protein lifeguard 1</fullName>
    </submittedName>
</protein>
<accession>A0A091NMB2</accession>
<dbReference type="GO" id="GO:0005783">
    <property type="term" value="C:endoplasmic reticulum"/>
    <property type="evidence" value="ECO:0007669"/>
    <property type="project" value="TreeGrafter"/>
</dbReference>
<dbReference type="AlphaFoldDB" id="A0A091NMB2"/>
<feature type="transmembrane region" description="Helical" evidence="5">
    <location>
        <begin position="37"/>
        <end position="59"/>
    </location>
</feature>
<dbReference type="InterPro" id="IPR006214">
    <property type="entry name" value="Bax_inhibitor_1-related"/>
</dbReference>
<feature type="non-terminal residue" evidence="6">
    <location>
        <position position="1"/>
    </location>
</feature>
<reference evidence="6 7" key="1">
    <citation type="submission" date="2014-04" db="EMBL/GenBank/DDBJ databases">
        <title>Genome evolution of avian class.</title>
        <authorList>
            <person name="Zhang G."/>
            <person name="Li C."/>
        </authorList>
    </citation>
    <scope>NUCLEOTIDE SEQUENCE [LARGE SCALE GENOMIC DNA]</scope>
    <source>
        <strain evidence="6">BGI_N311</strain>
    </source>
</reference>
<sequence>QTKYDFTSCRGVLIICLVVLIVFSILCIFIRNRILDIIYASLGALLFTCVSTWGGHPLFSWQMILGNKQLALSPEEYVFAALNLYPDIINIFLSILAIIGRAKE</sequence>
<dbReference type="PANTHER" id="PTHR23291:SF16">
    <property type="entry name" value="PROTEIN LIFEGUARD 1"/>
    <property type="match status" value="1"/>
</dbReference>
<comment type="similarity">
    <text evidence="5">Belongs to the BI1 family.</text>
</comment>
<dbReference type="PANTHER" id="PTHR23291">
    <property type="entry name" value="BAX INHIBITOR-RELATED"/>
    <property type="match status" value="1"/>
</dbReference>
<evidence type="ECO:0000313" key="6">
    <source>
        <dbReference type="EMBL" id="KFP90918.1"/>
    </source>
</evidence>
<proteinExistence type="inferred from homology"/>
<keyword evidence="2 5" id="KW-0812">Transmembrane</keyword>
<evidence type="ECO:0000256" key="3">
    <source>
        <dbReference type="ARBA" id="ARBA00022989"/>
    </source>
</evidence>
<feature type="transmembrane region" description="Helical" evidence="5">
    <location>
        <begin position="79"/>
        <end position="99"/>
    </location>
</feature>
<dbReference type="EMBL" id="KL388903">
    <property type="protein sequence ID" value="KFP90918.1"/>
    <property type="molecule type" value="Genomic_DNA"/>
</dbReference>